<sequence length="265" mass="29949">MVYNYGGGQSKSQVDRVRRHYVTDCTHEQGYRDRRCWFLSVDSGYVLSQLGKNIDTDKQLSVYTNAKSIGAGFHGVAYELLLHNAVREAYVNQKPIVLTMREGSEYEKIEIQAEVDCCGEDEASCYAHLSKLRDGTYWHPDYPFFPFINAVATCKAFPSKNDADGRGQDLSETIVAYIQVTIRSEKNFKEKNLRQLNEEMDKNLSLKGMKRAFVVVGPDFGICKIFDLKGAPDPATFLTMVGCFSPEQLKQQNRSEQTSLALGIH</sequence>
<evidence type="ECO:0000313" key="2">
    <source>
        <dbReference type="Proteomes" id="UP001259832"/>
    </source>
</evidence>
<organism evidence="1 2">
    <name type="scientific">Phytophthora citrophthora</name>
    <dbReference type="NCBI Taxonomy" id="4793"/>
    <lineage>
        <taxon>Eukaryota</taxon>
        <taxon>Sar</taxon>
        <taxon>Stramenopiles</taxon>
        <taxon>Oomycota</taxon>
        <taxon>Peronosporomycetes</taxon>
        <taxon>Peronosporales</taxon>
        <taxon>Peronosporaceae</taxon>
        <taxon>Phytophthora</taxon>
    </lineage>
</organism>
<proteinExistence type="predicted"/>
<evidence type="ECO:0000313" key="1">
    <source>
        <dbReference type="EMBL" id="KAK1940762.1"/>
    </source>
</evidence>
<dbReference type="EMBL" id="JASMQC010000013">
    <property type="protein sequence ID" value="KAK1940762.1"/>
    <property type="molecule type" value="Genomic_DNA"/>
</dbReference>
<accession>A0AAD9LMD7</accession>
<dbReference type="AlphaFoldDB" id="A0AAD9LMD7"/>
<gene>
    <name evidence="1" type="ORF">P3T76_007468</name>
</gene>
<comment type="caution">
    <text evidence="1">The sequence shown here is derived from an EMBL/GenBank/DDBJ whole genome shotgun (WGS) entry which is preliminary data.</text>
</comment>
<dbReference type="Proteomes" id="UP001259832">
    <property type="component" value="Unassembled WGS sequence"/>
</dbReference>
<reference evidence="1" key="1">
    <citation type="submission" date="2023-08" db="EMBL/GenBank/DDBJ databases">
        <title>Reference Genome Resource for the Citrus Pathogen Phytophthora citrophthora.</title>
        <authorList>
            <person name="Moller H."/>
            <person name="Coetzee B."/>
            <person name="Rose L.J."/>
            <person name="Van Niekerk J.M."/>
        </authorList>
    </citation>
    <scope>NUCLEOTIDE SEQUENCE</scope>
    <source>
        <strain evidence="1">STE-U-9442</strain>
    </source>
</reference>
<name>A0AAD9LMD7_9STRA</name>
<protein>
    <submittedName>
        <fullName evidence="1">Uncharacterized protein</fullName>
    </submittedName>
</protein>
<keyword evidence="2" id="KW-1185">Reference proteome</keyword>